<protein>
    <recommendedName>
        <fullName evidence="4">Addiction module antitoxin RelB</fullName>
    </recommendedName>
</protein>
<comment type="caution">
    <text evidence="2">The sequence shown here is derived from an EMBL/GenBank/DDBJ whole genome shotgun (WGS) entry which is preliminary data.</text>
</comment>
<dbReference type="Proteomes" id="UP001168128">
    <property type="component" value="Unassembled WGS sequence"/>
</dbReference>
<name>A0ABT8U4Y0_9FLAO</name>
<sequence>MMMSTITIHTENENQINLLKALLKELKINFEINKEEKLTEWQKEKILKGISDISEGKFSSSESVAEKARTCLK</sequence>
<organism evidence="2 3">
    <name type="scientific">Chryseobacterium urinae</name>
    <dbReference type="NCBI Taxonomy" id="3058400"/>
    <lineage>
        <taxon>Bacteria</taxon>
        <taxon>Pseudomonadati</taxon>
        <taxon>Bacteroidota</taxon>
        <taxon>Flavobacteriia</taxon>
        <taxon>Flavobacteriales</taxon>
        <taxon>Weeksellaceae</taxon>
        <taxon>Chryseobacterium group</taxon>
        <taxon>Chryseobacterium</taxon>
    </lineage>
</organism>
<keyword evidence="1" id="KW-0175">Coiled coil</keyword>
<proteinExistence type="predicted"/>
<evidence type="ECO:0000256" key="1">
    <source>
        <dbReference type="SAM" id="Coils"/>
    </source>
</evidence>
<dbReference type="EMBL" id="JAULSJ010000023">
    <property type="protein sequence ID" value="MDO3426123.1"/>
    <property type="molecule type" value="Genomic_DNA"/>
</dbReference>
<reference evidence="2" key="1">
    <citation type="submission" date="2023-07" db="EMBL/GenBank/DDBJ databases">
        <title>AMR profile of multidrug- resistance Chryseobacterium gambrini related strain.</title>
        <authorList>
            <person name="Kirdat K."/>
            <person name="Bhatt A."/>
            <person name="Kuyare S."/>
            <person name="Yadav A."/>
        </authorList>
    </citation>
    <scope>NUCLEOTIDE SEQUENCE</scope>
    <source>
        <strain evidence="2">APV-1</strain>
    </source>
</reference>
<evidence type="ECO:0000313" key="3">
    <source>
        <dbReference type="Proteomes" id="UP001168128"/>
    </source>
</evidence>
<gene>
    <name evidence="2" type="ORF">QWT87_14570</name>
</gene>
<accession>A0ABT8U4Y0</accession>
<keyword evidence="3" id="KW-1185">Reference proteome</keyword>
<dbReference type="InterPro" id="IPR020271">
    <property type="entry name" value="Uncharacterised_MJ1172"/>
</dbReference>
<feature type="coiled-coil region" evidence="1">
    <location>
        <begin position="9"/>
        <end position="36"/>
    </location>
</feature>
<evidence type="ECO:0008006" key="4">
    <source>
        <dbReference type="Google" id="ProtNLM"/>
    </source>
</evidence>
<dbReference type="RefSeq" id="WP_302716778.1">
    <property type="nucleotide sequence ID" value="NZ_JAULSJ010000023.1"/>
</dbReference>
<evidence type="ECO:0000313" key="2">
    <source>
        <dbReference type="EMBL" id="MDO3426123.1"/>
    </source>
</evidence>
<dbReference type="Pfam" id="PF10884">
    <property type="entry name" value="DUF2683"/>
    <property type="match status" value="1"/>
</dbReference>